<keyword evidence="5" id="KW-1185">Reference proteome</keyword>
<dbReference type="OrthoDB" id="9759099at2"/>
<keyword evidence="1" id="KW-0500">Molybdenum</keyword>
<dbReference type="Pfam" id="PF01315">
    <property type="entry name" value="Ald_Xan_dh_C"/>
    <property type="match status" value="1"/>
</dbReference>
<dbReference type="Pfam" id="PF02738">
    <property type="entry name" value="MoCoBD_1"/>
    <property type="match status" value="1"/>
</dbReference>
<sequence length="742" mass="80027">MSEEFRIIGKSLPRFDGPVKVAGEVKFLEDIEIPGCWLGGVVRSEVPRGVVRKIETLPAFAETGAVLVTAEDIPGENYVAIVRSDYPALAAPAVNYATQAVALVAAPDAESLKRAMAAVVVEIEPLPPIFTVEESAARKELIWGEDNCIDHYHTERGDLRKGFAEADVVVEGEWETGLQEQMYLETQGMAAWRAGDGIELLGSLQCPFYVVNAVAAALGLPHEKVTVRQSATGGAFGGKEDYPSILGVYAALLAWKSGKKVKIVYDRSEDLLVSPKRHPSKSRYRMGLTKDGKITALDAEIKLDAGAYTTLTRVVLQRTHLHAAGCYYVPNVRVRSSAWATNTPPNGAFRGFGAPQAIFAIERTMDLAAERLEMDPLDIRLLNTIKTGDLFPYGQVLREGNNAEGVLLKAAELSDYRRRREILSQQSEGRFRKGIGISLALHGGGFTGAGEANMGTTAKMTFDGKRFRIYTSSTEMGQGASTVLPMVAAEALGVELEDVLYVEPDTKYTPNTGPTVASRTTMYAGKAVQDACENLKKAIENGGAPLSGKALVEAAKRYLEKEGRAEALGYNIFTDGQSWDEEKFAGDAYHGYAWIANAVEVELDMDTYEATPLSAAVAAEVGRAINPMQAKAQLTGGVLQAFGWAHIEDLKTDAKGRYTAAHMNAYLVPTTLDTPEWKVELLEDPCPAGCYGAKGLGELPCDAGAAAFVAAIDHAAQIFSHCAPMTGERIFEAIEKRDNGGE</sequence>
<dbReference type="InterPro" id="IPR036856">
    <property type="entry name" value="Ald_Oxase/Xan_DH_a/b_sf"/>
</dbReference>
<dbReference type="Gene3D" id="3.90.1170.50">
    <property type="entry name" value="Aldehyde oxidase/xanthine dehydrogenase, a/b hammerhead"/>
    <property type="match status" value="1"/>
</dbReference>
<dbReference type="SMART" id="SM01008">
    <property type="entry name" value="Ald_Xan_dh_C"/>
    <property type="match status" value="1"/>
</dbReference>
<dbReference type="InterPro" id="IPR000674">
    <property type="entry name" value="Ald_Oxase/Xan_DH_a/b"/>
</dbReference>
<keyword evidence="2" id="KW-0560">Oxidoreductase</keyword>
<reference evidence="4" key="1">
    <citation type="submission" date="2016-08" db="EMBL/GenBank/DDBJ databases">
        <title>Complete genome of Cloacibacillus porcorum.</title>
        <authorList>
            <person name="Looft T."/>
            <person name="Bayles D.O."/>
            <person name="Alt D.P."/>
        </authorList>
    </citation>
    <scope>NUCLEOTIDE SEQUENCE [LARGE SCALE GENOMIC DNA]</scope>
    <source>
        <strain evidence="4">CL-84</strain>
    </source>
</reference>
<proteinExistence type="predicted"/>
<protein>
    <submittedName>
        <fullName evidence="4">Aldehyde oxidase</fullName>
    </submittedName>
</protein>
<dbReference type="PANTHER" id="PTHR11908:SF132">
    <property type="entry name" value="ALDEHYDE OXIDASE 1-RELATED"/>
    <property type="match status" value="1"/>
</dbReference>
<dbReference type="KEGG" id="cpor:BED41_12985"/>
<dbReference type="GO" id="GO:0005506">
    <property type="term" value="F:iron ion binding"/>
    <property type="evidence" value="ECO:0007669"/>
    <property type="project" value="InterPro"/>
</dbReference>
<evidence type="ECO:0000313" key="4">
    <source>
        <dbReference type="EMBL" id="ANZ45923.1"/>
    </source>
</evidence>
<dbReference type="STRING" id="1197717.BED41_12985"/>
<dbReference type="InterPro" id="IPR046867">
    <property type="entry name" value="AldOxase/xan_DH_MoCoBD2"/>
</dbReference>
<dbReference type="PANTHER" id="PTHR11908">
    <property type="entry name" value="XANTHINE DEHYDROGENASE"/>
    <property type="match status" value="1"/>
</dbReference>
<name>A0A1B2I7I7_9BACT</name>
<evidence type="ECO:0000313" key="5">
    <source>
        <dbReference type="Proteomes" id="UP000093044"/>
    </source>
</evidence>
<dbReference type="GeneID" id="83058760"/>
<evidence type="ECO:0000256" key="1">
    <source>
        <dbReference type="ARBA" id="ARBA00022505"/>
    </source>
</evidence>
<dbReference type="Pfam" id="PF20256">
    <property type="entry name" value="MoCoBD_2"/>
    <property type="match status" value="1"/>
</dbReference>
<dbReference type="InterPro" id="IPR037165">
    <property type="entry name" value="AldOxase/xan_DH_Mopterin-bd_sf"/>
</dbReference>
<accession>A0A1B2I7I7</accession>
<organism evidence="4 5">
    <name type="scientific">Cloacibacillus porcorum</name>
    <dbReference type="NCBI Taxonomy" id="1197717"/>
    <lineage>
        <taxon>Bacteria</taxon>
        <taxon>Thermotogati</taxon>
        <taxon>Synergistota</taxon>
        <taxon>Synergistia</taxon>
        <taxon>Synergistales</taxon>
        <taxon>Synergistaceae</taxon>
        <taxon>Cloacibacillus</taxon>
    </lineage>
</organism>
<dbReference type="Gene3D" id="3.30.365.10">
    <property type="entry name" value="Aldehyde oxidase/xanthine dehydrogenase, molybdopterin binding domain"/>
    <property type="match status" value="4"/>
</dbReference>
<dbReference type="SUPFAM" id="SSF54665">
    <property type="entry name" value="CO dehydrogenase molybdoprotein N-domain-like"/>
    <property type="match status" value="1"/>
</dbReference>
<dbReference type="SUPFAM" id="SSF56003">
    <property type="entry name" value="Molybdenum cofactor-binding domain"/>
    <property type="match status" value="1"/>
</dbReference>
<dbReference type="InterPro" id="IPR008274">
    <property type="entry name" value="AldOxase/xan_DH_MoCoBD1"/>
</dbReference>
<dbReference type="Proteomes" id="UP000093044">
    <property type="component" value="Chromosome"/>
</dbReference>
<dbReference type="AlphaFoldDB" id="A0A1B2I7I7"/>
<dbReference type="RefSeq" id="WP_066747123.1">
    <property type="nucleotide sequence ID" value="NZ_CP016757.1"/>
</dbReference>
<evidence type="ECO:0000256" key="2">
    <source>
        <dbReference type="ARBA" id="ARBA00023002"/>
    </source>
</evidence>
<dbReference type="EMBL" id="CP016757">
    <property type="protein sequence ID" value="ANZ45923.1"/>
    <property type="molecule type" value="Genomic_DNA"/>
</dbReference>
<gene>
    <name evidence="4" type="ORF">BED41_12985</name>
</gene>
<feature type="domain" description="Aldehyde oxidase/xanthine dehydrogenase a/b hammerhead" evidence="3">
    <location>
        <begin position="22"/>
        <end position="127"/>
    </location>
</feature>
<evidence type="ECO:0000259" key="3">
    <source>
        <dbReference type="SMART" id="SM01008"/>
    </source>
</evidence>
<dbReference type="InterPro" id="IPR016208">
    <property type="entry name" value="Ald_Oxase/xanthine_DH-like"/>
</dbReference>
<dbReference type="GO" id="GO:0016491">
    <property type="term" value="F:oxidoreductase activity"/>
    <property type="evidence" value="ECO:0007669"/>
    <property type="project" value="UniProtKB-KW"/>
</dbReference>